<dbReference type="InterPro" id="IPR027806">
    <property type="entry name" value="HARBI1_dom"/>
</dbReference>
<evidence type="ECO:0000259" key="8">
    <source>
        <dbReference type="Pfam" id="PF13359"/>
    </source>
</evidence>
<sequence length="285" mass="32751">MLHRRAEAGNRVLADIGDEAADETIRKFLRMNEDDFEFLLRKIHKKIVKKDTHMRKAITSRERLIITLRFLATGESYQSLHFLFRLPATENEWLQVSQRFEEKWQFPHANGAIDGKHIRIKNPKHSGSEYYNYKHFYSIVLLGIVDADYNFLYVDIGGKGGVLDGGIFRNAKINEKLERKQLNIPQPSNLQESNSVPVPYMLLGDKAFAFTDFCIRPFGGTPAPGSAESVFNSSLSRARMSVEIAFGILSNTFRVLHTPMYLEPHVSRKIVMTAVHLHNFIRNRN</sequence>
<dbReference type="InterPro" id="IPR045249">
    <property type="entry name" value="HARBI1-like"/>
</dbReference>
<dbReference type="GO" id="GO:0005634">
    <property type="term" value="C:nucleus"/>
    <property type="evidence" value="ECO:0007669"/>
    <property type="project" value="UniProtKB-SubCell"/>
</dbReference>
<comment type="cofactor">
    <cofactor evidence="1">
        <name>a divalent metal cation</name>
        <dbReference type="ChEBI" id="CHEBI:60240"/>
    </cofactor>
</comment>
<evidence type="ECO:0000313" key="9">
    <source>
        <dbReference type="EnsemblMetazoa" id="ADIR009844-PA"/>
    </source>
</evidence>
<reference evidence="10" key="1">
    <citation type="submission" date="2013-03" db="EMBL/GenBank/DDBJ databases">
        <title>The Genome Sequence of Anopheles dirus WRAIR2.</title>
        <authorList>
            <consortium name="The Broad Institute Genomics Platform"/>
            <person name="Neafsey D.E."/>
            <person name="Walton C."/>
            <person name="Walker B."/>
            <person name="Young S.K."/>
            <person name="Zeng Q."/>
            <person name="Gargeya S."/>
            <person name="Fitzgerald M."/>
            <person name="Haas B."/>
            <person name="Abouelleil A."/>
            <person name="Allen A.W."/>
            <person name="Alvarado L."/>
            <person name="Arachchi H.M."/>
            <person name="Berlin A.M."/>
            <person name="Chapman S.B."/>
            <person name="Gainer-Dewar J."/>
            <person name="Goldberg J."/>
            <person name="Griggs A."/>
            <person name="Gujja S."/>
            <person name="Hansen M."/>
            <person name="Howarth C."/>
            <person name="Imamovic A."/>
            <person name="Ireland A."/>
            <person name="Larimer J."/>
            <person name="McCowan C."/>
            <person name="Murphy C."/>
            <person name="Pearson M."/>
            <person name="Poon T.W."/>
            <person name="Priest M."/>
            <person name="Roberts A."/>
            <person name="Saif S."/>
            <person name="Shea T."/>
            <person name="Sisk P."/>
            <person name="Sykes S."/>
            <person name="Wortman J."/>
            <person name="Nusbaum C."/>
            <person name="Birren B."/>
        </authorList>
    </citation>
    <scope>NUCLEOTIDE SEQUENCE [LARGE SCALE GENOMIC DNA]</scope>
    <source>
        <strain evidence="10">WRAIR2</strain>
    </source>
</reference>
<evidence type="ECO:0000256" key="2">
    <source>
        <dbReference type="ARBA" id="ARBA00004123"/>
    </source>
</evidence>
<comment type="subcellular location">
    <subcellularLocation>
        <location evidence="2">Nucleus</location>
    </subcellularLocation>
</comment>
<proteinExistence type="inferred from homology"/>
<dbReference type="GO" id="GO:0046872">
    <property type="term" value="F:metal ion binding"/>
    <property type="evidence" value="ECO:0007669"/>
    <property type="project" value="UniProtKB-KW"/>
</dbReference>
<dbReference type="EnsemblMetazoa" id="ADIR009844-RA">
    <property type="protein sequence ID" value="ADIR009844-PA"/>
    <property type="gene ID" value="ADIR009844"/>
</dbReference>
<evidence type="ECO:0000256" key="4">
    <source>
        <dbReference type="ARBA" id="ARBA00022722"/>
    </source>
</evidence>
<evidence type="ECO:0000256" key="5">
    <source>
        <dbReference type="ARBA" id="ARBA00022723"/>
    </source>
</evidence>
<dbReference type="GO" id="GO:0004518">
    <property type="term" value="F:nuclease activity"/>
    <property type="evidence" value="ECO:0007669"/>
    <property type="project" value="UniProtKB-KW"/>
</dbReference>
<evidence type="ECO:0000256" key="3">
    <source>
        <dbReference type="ARBA" id="ARBA00006958"/>
    </source>
</evidence>
<feature type="domain" description="DDE Tnp4" evidence="8">
    <location>
        <begin position="113"/>
        <end position="279"/>
    </location>
</feature>
<dbReference type="STRING" id="7168.A0A182NQA9"/>
<dbReference type="PANTHER" id="PTHR22930:SF269">
    <property type="entry name" value="NUCLEASE HARBI1-LIKE PROTEIN"/>
    <property type="match status" value="1"/>
</dbReference>
<keyword evidence="6" id="KW-0378">Hydrolase</keyword>
<dbReference type="GO" id="GO:0016787">
    <property type="term" value="F:hydrolase activity"/>
    <property type="evidence" value="ECO:0007669"/>
    <property type="project" value="UniProtKB-KW"/>
</dbReference>
<organism evidence="9 10">
    <name type="scientific">Anopheles dirus</name>
    <dbReference type="NCBI Taxonomy" id="7168"/>
    <lineage>
        <taxon>Eukaryota</taxon>
        <taxon>Metazoa</taxon>
        <taxon>Ecdysozoa</taxon>
        <taxon>Arthropoda</taxon>
        <taxon>Hexapoda</taxon>
        <taxon>Insecta</taxon>
        <taxon>Pterygota</taxon>
        <taxon>Neoptera</taxon>
        <taxon>Endopterygota</taxon>
        <taxon>Diptera</taxon>
        <taxon>Nematocera</taxon>
        <taxon>Culicoidea</taxon>
        <taxon>Culicidae</taxon>
        <taxon>Anophelinae</taxon>
        <taxon>Anopheles</taxon>
    </lineage>
</organism>
<evidence type="ECO:0000256" key="1">
    <source>
        <dbReference type="ARBA" id="ARBA00001968"/>
    </source>
</evidence>
<dbReference type="AlphaFoldDB" id="A0A182NQA9"/>
<evidence type="ECO:0000256" key="7">
    <source>
        <dbReference type="ARBA" id="ARBA00023242"/>
    </source>
</evidence>
<keyword evidence="10" id="KW-1185">Reference proteome</keyword>
<comment type="similarity">
    <text evidence="3">Belongs to the HARBI1 family.</text>
</comment>
<evidence type="ECO:0000256" key="6">
    <source>
        <dbReference type="ARBA" id="ARBA00022801"/>
    </source>
</evidence>
<dbReference type="VEuPathDB" id="VectorBase:ADIR009844"/>
<keyword evidence="7" id="KW-0539">Nucleus</keyword>
<keyword evidence="5" id="KW-0479">Metal-binding</keyword>
<dbReference type="Proteomes" id="UP000075884">
    <property type="component" value="Unassembled WGS sequence"/>
</dbReference>
<keyword evidence="4" id="KW-0540">Nuclease</keyword>
<name>A0A182NQA9_9DIPT</name>
<reference evidence="9" key="2">
    <citation type="submission" date="2020-05" db="UniProtKB">
        <authorList>
            <consortium name="EnsemblMetazoa"/>
        </authorList>
    </citation>
    <scope>IDENTIFICATION</scope>
    <source>
        <strain evidence="9">WRAIR2</strain>
    </source>
</reference>
<dbReference type="Pfam" id="PF13359">
    <property type="entry name" value="DDE_Tnp_4"/>
    <property type="match status" value="1"/>
</dbReference>
<evidence type="ECO:0000313" key="10">
    <source>
        <dbReference type="Proteomes" id="UP000075884"/>
    </source>
</evidence>
<dbReference type="PANTHER" id="PTHR22930">
    <property type="match status" value="1"/>
</dbReference>
<accession>A0A182NQA9</accession>
<protein>
    <submittedName>
        <fullName evidence="9">DDE Tnp4 domain-containing protein</fullName>
    </submittedName>
</protein>